<accession>A0ABP8BBQ6</accession>
<evidence type="ECO:0000256" key="1">
    <source>
        <dbReference type="ARBA" id="ARBA00004651"/>
    </source>
</evidence>
<evidence type="ECO:0000313" key="10">
    <source>
        <dbReference type="EMBL" id="GAA4202854.1"/>
    </source>
</evidence>
<evidence type="ECO:0000256" key="4">
    <source>
        <dbReference type="ARBA" id="ARBA00022692"/>
    </source>
</evidence>
<keyword evidence="5 8" id="KW-1133">Transmembrane helix</keyword>
<evidence type="ECO:0000256" key="7">
    <source>
        <dbReference type="SAM" id="MobiDB-lite"/>
    </source>
</evidence>
<feature type="domain" description="Polysaccharide chain length determinant N-terminal" evidence="9">
    <location>
        <begin position="15"/>
        <end position="76"/>
    </location>
</feature>
<comment type="similarity">
    <text evidence="2">Belongs to the CpsC/CapA family.</text>
</comment>
<protein>
    <recommendedName>
        <fullName evidence="9">Polysaccharide chain length determinant N-terminal domain-containing protein</fullName>
    </recommendedName>
</protein>
<dbReference type="Pfam" id="PF02706">
    <property type="entry name" value="Wzz"/>
    <property type="match status" value="1"/>
</dbReference>
<organism evidence="10 11">
    <name type="scientific">Streptosporangium oxazolinicum</name>
    <dbReference type="NCBI Taxonomy" id="909287"/>
    <lineage>
        <taxon>Bacteria</taxon>
        <taxon>Bacillati</taxon>
        <taxon>Actinomycetota</taxon>
        <taxon>Actinomycetes</taxon>
        <taxon>Streptosporangiales</taxon>
        <taxon>Streptosporangiaceae</taxon>
        <taxon>Streptosporangium</taxon>
    </lineage>
</organism>
<evidence type="ECO:0000256" key="3">
    <source>
        <dbReference type="ARBA" id="ARBA00022475"/>
    </source>
</evidence>
<dbReference type="EMBL" id="BAABAQ010000012">
    <property type="protein sequence ID" value="GAA4202854.1"/>
    <property type="molecule type" value="Genomic_DNA"/>
</dbReference>
<evidence type="ECO:0000256" key="2">
    <source>
        <dbReference type="ARBA" id="ARBA00006683"/>
    </source>
</evidence>
<keyword evidence="11" id="KW-1185">Reference proteome</keyword>
<feature type="region of interest" description="Disordered" evidence="7">
    <location>
        <begin position="332"/>
        <end position="467"/>
    </location>
</feature>
<feature type="compositionally biased region" description="Low complexity" evidence="7">
    <location>
        <begin position="421"/>
        <end position="433"/>
    </location>
</feature>
<keyword evidence="6 8" id="KW-0472">Membrane</keyword>
<dbReference type="InterPro" id="IPR003856">
    <property type="entry name" value="LPS_length_determ_N"/>
</dbReference>
<dbReference type="RefSeq" id="WP_344921433.1">
    <property type="nucleotide sequence ID" value="NZ_BAABAQ010000012.1"/>
</dbReference>
<evidence type="ECO:0000256" key="5">
    <source>
        <dbReference type="ARBA" id="ARBA00022989"/>
    </source>
</evidence>
<name>A0ABP8BBQ6_9ACTN</name>
<feature type="compositionally biased region" description="Low complexity" evidence="7">
    <location>
        <begin position="385"/>
        <end position="395"/>
    </location>
</feature>
<evidence type="ECO:0000259" key="9">
    <source>
        <dbReference type="Pfam" id="PF02706"/>
    </source>
</evidence>
<dbReference type="PANTHER" id="PTHR32309:SF13">
    <property type="entry name" value="FERRIC ENTEROBACTIN TRANSPORT PROTEIN FEPE"/>
    <property type="match status" value="1"/>
</dbReference>
<dbReference type="InterPro" id="IPR050445">
    <property type="entry name" value="Bact_polysacc_biosynth/exp"/>
</dbReference>
<evidence type="ECO:0000256" key="6">
    <source>
        <dbReference type="ARBA" id="ARBA00023136"/>
    </source>
</evidence>
<dbReference type="PANTHER" id="PTHR32309">
    <property type="entry name" value="TYROSINE-PROTEIN KINASE"/>
    <property type="match status" value="1"/>
</dbReference>
<sequence>MSPSPDAPVRRGGEDLADYASLLRRRWPIVLSLLLAGAGCGVALLWLTPPSYTASGQVLVTATGSQEQTNQVTSRQREPLNLDTEAQVARSAVVAAKARRLSGGLSCPAEVSVPPNTSVLEISCSAADPKAAASGASAYALAYLAQRRESSTQTLTAQLRAVLVKLRQTNAGLTKVATTLPGLGRGTTERALALQRENVLARQVHSLTARYDALKTVAVTPGSVISQAVAPAEPTTPRPPLYLGSGLMAGLLCGVGAAWVRDRLDTALRTTADLRRLTGLDAVNGVETPGPAGAVLVVAVPGTSSREVKDAVRALNDRGVPVVGAFVIGDDAPVSSASPTARDPRVAQVSQVSRVPHGPHVPQVSPASRPGGTRDREGAPRRAGRPLAGLASGPAAPKPPGESPEASARPGAYGDGAHGTNANGARGAVGNGADEPNRDRARGANRDGAHGSPGSPGVAEAPLAPGAYGNVPIARQAAGGRRGRRL</sequence>
<reference evidence="11" key="1">
    <citation type="journal article" date="2019" name="Int. J. Syst. Evol. Microbiol.">
        <title>The Global Catalogue of Microorganisms (GCM) 10K type strain sequencing project: providing services to taxonomists for standard genome sequencing and annotation.</title>
        <authorList>
            <consortium name="The Broad Institute Genomics Platform"/>
            <consortium name="The Broad Institute Genome Sequencing Center for Infectious Disease"/>
            <person name="Wu L."/>
            <person name="Ma J."/>
        </authorList>
    </citation>
    <scope>NUCLEOTIDE SEQUENCE [LARGE SCALE GENOMIC DNA]</scope>
    <source>
        <strain evidence="11">JCM 17388</strain>
    </source>
</reference>
<keyword evidence="4 8" id="KW-0812">Transmembrane</keyword>
<evidence type="ECO:0000256" key="8">
    <source>
        <dbReference type="SAM" id="Phobius"/>
    </source>
</evidence>
<proteinExistence type="inferred from homology"/>
<gene>
    <name evidence="10" type="ORF">GCM10022252_59620</name>
</gene>
<keyword evidence="3" id="KW-1003">Cell membrane</keyword>
<dbReference type="Proteomes" id="UP001501251">
    <property type="component" value="Unassembled WGS sequence"/>
</dbReference>
<feature type="transmembrane region" description="Helical" evidence="8">
    <location>
        <begin position="29"/>
        <end position="47"/>
    </location>
</feature>
<comment type="subcellular location">
    <subcellularLocation>
        <location evidence="1">Cell membrane</location>
        <topology evidence="1">Multi-pass membrane protein</topology>
    </subcellularLocation>
</comment>
<evidence type="ECO:0000313" key="11">
    <source>
        <dbReference type="Proteomes" id="UP001501251"/>
    </source>
</evidence>
<comment type="caution">
    <text evidence="10">The sequence shown here is derived from an EMBL/GenBank/DDBJ whole genome shotgun (WGS) entry which is preliminary data.</text>
</comment>
<feature type="compositionally biased region" description="Basic and acidic residues" evidence="7">
    <location>
        <begin position="435"/>
        <end position="449"/>
    </location>
</feature>